<comment type="caution">
    <text evidence="2">The sequence shown here is derived from an EMBL/GenBank/DDBJ whole genome shotgun (WGS) entry which is preliminary data.</text>
</comment>
<feature type="compositionally biased region" description="Low complexity" evidence="1">
    <location>
        <begin position="10"/>
        <end position="19"/>
    </location>
</feature>
<reference evidence="2 3" key="1">
    <citation type="submission" date="2023-05" db="EMBL/GenBank/DDBJ databases">
        <title>B98-5 Cell Line De Novo Hybrid Assembly: An Optical Mapping Approach.</title>
        <authorList>
            <person name="Kananen K."/>
            <person name="Auerbach J.A."/>
            <person name="Kautto E."/>
            <person name="Blachly J.S."/>
        </authorList>
    </citation>
    <scope>NUCLEOTIDE SEQUENCE [LARGE SCALE GENOMIC DNA]</scope>
    <source>
        <strain evidence="2">B95-8</strain>
        <tissue evidence="2">Cell line</tissue>
    </source>
</reference>
<protein>
    <submittedName>
        <fullName evidence="2">Uncharacterized protein</fullName>
    </submittedName>
</protein>
<feature type="region of interest" description="Disordered" evidence="1">
    <location>
        <begin position="1"/>
        <end position="51"/>
    </location>
</feature>
<evidence type="ECO:0000256" key="1">
    <source>
        <dbReference type="SAM" id="MobiDB-lite"/>
    </source>
</evidence>
<proteinExistence type="predicted"/>
<dbReference type="Proteomes" id="UP001266305">
    <property type="component" value="Unassembled WGS sequence"/>
</dbReference>
<evidence type="ECO:0000313" key="2">
    <source>
        <dbReference type="EMBL" id="KAK2112865.1"/>
    </source>
</evidence>
<feature type="non-terminal residue" evidence="2">
    <location>
        <position position="1"/>
    </location>
</feature>
<name>A0ABQ9VU09_SAGOE</name>
<sequence length="51" mass="4975">LIAGTPGSFARAGAAALARSPESRGGAGPADPARGGRGRRRGAEARKGPFS</sequence>
<evidence type="ECO:0000313" key="3">
    <source>
        <dbReference type="Proteomes" id="UP001266305"/>
    </source>
</evidence>
<keyword evidence="3" id="KW-1185">Reference proteome</keyword>
<organism evidence="2 3">
    <name type="scientific">Saguinus oedipus</name>
    <name type="common">Cotton-top tamarin</name>
    <name type="synonym">Oedipomidas oedipus</name>
    <dbReference type="NCBI Taxonomy" id="9490"/>
    <lineage>
        <taxon>Eukaryota</taxon>
        <taxon>Metazoa</taxon>
        <taxon>Chordata</taxon>
        <taxon>Craniata</taxon>
        <taxon>Vertebrata</taxon>
        <taxon>Euteleostomi</taxon>
        <taxon>Mammalia</taxon>
        <taxon>Eutheria</taxon>
        <taxon>Euarchontoglires</taxon>
        <taxon>Primates</taxon>
        <taxon>Haplorrhini</taxon>
        <taxon>Platyrrhini</taxon>
        <taxon>Cebidae</taxon>
        <taxon>Callitrichinae</taxon>
        <taxon>Saguinus</taxon>
    </lineage>
</organism>
<gene>
    <name evidence="2" type="ORF">P7K49_007131</name>
</gene>
<accession>A0ABQ9VU09</accession>
<feature type="compositionally biased region" description="Basic and acidic residues" evidence="1">
    <location>
        <begin position="41"/>
        <end position="51"/>
    </location>
</feature>
<dbReference type="EMBL" id="JASSZA010000004">
    <property type="protein sequence ID" value="KAK2112865.1"/>
    <property type="molecule type" value="Genomic_DNA"/>
</dbReference>